<dbReference type="CDD" id="cd03349">
    <property type="entry name" value="LbH_XAT"/>
    <property type="match status" value="1"/>
</dbReference>
<dbReference type="InterPro" id="IPR036514">
    <property type="entry name" value="SGNH_hydro_sf"/>
</dbReference>
<dbReference type="Pfam" id="PF00132">
    <property type="entry name" value="Hexapep"/>
    <property type="match status" value="1"/>
</dbReference>
<gene>
    <name evidence="1" type="ORF">J2S01_002790</name>
</gene>
<comment type="caution">
    <text evidence="1">The sequence shown here is derived from an EMBL/GenBank/DDBJ whole genome shotgun (WGS) entry which is preliminary data.</text>
</comment>
<dbReference type="InterPro" id="IPR011004">
    <property type="entry name" value="Trimer_LpxA-like_sf"/>
</dbReference>
<dbReference type="RefSeq" id="WP_307225300.1">
    <property type="nucleotide sequence ID" value="NZ_JAUSUE010000027.1"/>
</dbReference>
<dbReference type="Gene3D" id="3.40.50.1110">
    <property type="entry name" value="SGNH hydrolase"/>
    <property type="match status" value="1"/>
</dbReference>
<dbReference type="PANTHER" id="PTHR43300">
    <property type="entry name" value="ACETYLTRANSFERASE"/>
    <property type="match status" value="1"/>
</dbReference>
<dbReference type="SUPFAM" id="SSF51161">
    <property type="entry name" value="Trimeric LpxA-like enzymes"/>
    <property type="match status" value="1"/>
</dbReference>
<protein>
    <submittedName>
        <fullName evidence="1">Acetyltransferase-like isoleucine patch superfamily enzyme</fullName>
    </submittedName>
</protein>
<dbReference type="SUPFAM" id="SSF52266">
    <property type="entry name" value="SGNH hydrolase"/>
    <property type="match status" value="1"/>
</dbReference>
<dbReference type="InterPro" id="IPR050179">
    <property type="entry name" value="Trans_hexapeptide_repeat"/>
</dbReference>
<name>A0ABT9YB71_9FIRM</name>
<reference evidence="1 2" key="1">
    <citation type="submission" date="2023-07" db="EMBL/GenBank/DDBJ databases">
        <title>Genomic Encyclopedia of Type Strains, Phase IV (KMG-IV): sequencing the most valuable type-strain genomes for metagenomic binning, comparative biology and taxonomic classification.</title>
        <authorList>
            <person name="Goeker M."/>
        </authorList>
    </citation>
    <scope>NUCLEOTIDE SEQUENCE [LARGE SCALE GENOMIC DNA]</scope>
    <source>
        <strain evidence="1 2">DSM 16980</strain>
    </source>
</reference>
<dbReference type="PANTHER" id="PTHR43300:SF11">
    <property type="entry name" value="ACETYLTRANSFERASE RV3034C-RELATED"/>
    <property type="match status" value="1"/>
</dbReference>
<evidence type="ECO:0000313" key="2">
    <source>
        <dbReference type="Proteomes" id="UP001239167"/>
    </source>
</evidence>
<organism evidence="1 2">
    <name type="scientific">Pectinatus haikarae</name>
    <dbReference type="NCBI Taxonomy" id="349096"/>
    <lineage>
        <taxon>Bacteria</taxon>
        <taxon>Bacillati</taxon>
        <taxon>Bacillota</taxon>
        <taxon>Negativicutes</taxon>
        <taxon>Selenomonadales</taxon>
        <taxon>Selenomonadaceae</taxon>
        <taxon>Pectinatus</taxon>
    </lineage>
</organism>
<evidence type="ECO:0000313" key="1">
    <source>
        <dbReference type="EMBL" id="MDQ0205052.1"/>
    </source>
</evidence>
<dbReference type="Proteomes" id="UP001239167">
    <property type="component" value="Unassembled WGS sequence"/>
</dbReference>
<dbReference type="EMBL" id="JAUSUE010000027">
    <property type="protein sequence ID" value="MDQ0205052.1"/>
    <property type="molecule type" value="Genomic_DNA"/>
</dbReference>
<dbReference type="InterPro" id="IPR001451">
    <property type="entry name" value="Hexapep"/>
</dbReference>
<sequence>MKKPFSNTVRSIKFSENNIVTLGKGSFIESMSYEGRSSASHILVGNYCSIFCNNVFLIGMDHNVHSLSTYPLMQLGTNTTDDFVKNCKSELYDGNRDQLIIGNDVWIGCGCTIVGGIQIGNGACVTAGSVVTENVPPYAVVGGSPARIIKYRFSRDVINKLQKIKWWYWNKEKIQSIVQKITTKEQVENFADKYFVKKQNNDNDEVGVHLHELKDNGYILVYFPLQSENIVLLDYVVNKYIKMFDYKDKIALIIDVNMSDDKIQLIINKYIISKGKDTPLLFSYNTKGKVSDSILSTIDYLITTKDFISLLYSDYGADYGIKLIYGGNRDIFSSILKNNTTKTLLTDEKKKIRFLAIGNSITMHGVCEYWWGEWGMGASNQSKDYIHLIEKNLKHRYDVEFESINMASWETMYYDRAEVLPSLDRCLNREYNFIILQLGENISEFSTLENDFCELIKYIRENSLSGNAKLIMVGQFWKNDNIDDIKRRVCKCTDVSFVDLSDIQGNVYQLGLNSAVLDNDGKEHCVQHSGVALHPNDAAMQVYAKRILKIINL</sequence>
<proteinExistence type="predicted"/>
<accession>A0ABT9YB71</accession>
<dbReference type="Gene3D" id="2.160.10.10">
    <property type="entry name" value="Hexapeptide repeat proteins"/>
    <property type="match status" value="1"/>
</dbReference>
<keyword evidence="2" id="KW-1185">Reference proteome</keyword>